<proteinExistence type="inferred from homology"/>
<dbReference type="Pfam" id="PF08031">
    <property type="entry name" value="BBE"/>
    <property type="match status" value="1"/>
</dbReference>
<dbReference type="EMBL" id="ML976308">
    <property type="protein sequence ID" value="KAF1935137.1"/>
    <property type="molecule type" value="Genomic_DNA"/>
</dbReference>
<dbReference type="PANTHER" id="PTHR13878:SF91">
    <property type="entry name" value="FAD BINDING DOMAIN PROTEIN (AFU_ORTHOLOGUE AFUA_6G12070)-RELATED"/>
    <property type="match status" value="1"/>
</dbReference>
<keyword evidence="3" id="KW-0732">Signal</keyword>
<protein>
    <submittedName>
        <fullName evidence="5">FAD-binding domain-containing protein</fullName>
    </submittedName>
</protein>
<comment type="similarity">
    <text evidence="1">Belongs to the oxygen-dependent FAD-linked oxidoreductase family.</text>
</comment>
<evidence type="ECO:0000259" key="4">
    <source>
        <dbReference type="PROSITE" id="PS51387"/>
    </source>
</evidence>
<reference evidence="5" key="1">
    <citation type="journal article" date="2020" name="Stud. Mycol.">
        <title>101 Dothideomycetes genomes: a test case for predicting lifestyles and emergence of pathogens.</title>
        <authorList>
            <person name="Haridas S."/>
            <person name="Albert R."/>
            <person name="Binder M."/>
            <person name="Bloem J."/>
            <person name="Labutti K."/>
            <person name="Salamov A."/>
            <person name="Andreopoulos B."/>
            <person name="Baker S."/>
            <person name="Barry K."/>
            <person name="Bills G."/>
            <person name="Bluhm B."/>
            <person name="Cannon C."/>
            <person name="Castanera R."/>
            <person name="Culley D."/>
            <person name="Daum C."/>
            <person name="Ezra D."/>
            <person name="Gonzalez J."/>
            <person name="Henrissat B."/>
            <person name="Kuo A."/>
            <person name="Liang C."/>
            <person name="Lipzen A."/>
            <person name="Lutzoni F."/>
            <person name="Magnuson J."/>
            <person name="Mondo S."/>
            <person name="Nolan M."/>
            <person name="Ohm R."/>
            <person name="Pangilinan J."/>
            <person name="Park H.-J."/>
            <person name="Ramirez L."/>
            <person name="Alfaro M."/>
            <person name="Sun H."/>
            <person name="Tritt A."/>
            <person name="Yoshinaga Y."/>
            <person name="Zwiers L.-H."/>
            <person name="Turgeon B."/>
            <person name="Goodwin S."/>
            <person name="Spatafora J."/>
            <person name="Crous P."/>
            <person name="Grigoriev I."/>
        </authorList>
    </citation>
    <scope>NUCLEOTIDE SEQUENCE</scope>
    <source>
        <strain evidence="5">CBS 161.51</strain>
    </source>
</reference>
<feature type="domain" description="FAD-binding PCMH-type" evidence="4">
    <location>
        <begin position="123"/>
        <end position="307"/>
    </location>
</feature>
<name>A0A6A5SCH2_9PLEO</name>
<dbReference type="Gene3D" id="3.30.465.10">
    <property type="match status" value="1"/>
</dbReference>
<feature type="signal peptide" evidence="3">
    <location>
        <begin position="1"/>
        <end position="19"/>
    </location>
</feature>
<organism evidence="5 6">
    <name type="scientific">Clathrospora elynae</name>
    <dbReference type="NCBI Taxonomy" id="706981"/>
    <lineage>
        <taxon>Eukaryota</taxon>
        <taxon>Fungi</taxon>
        <taxon>Dikarya</taxon>
        <taxon>Ascomycota</taxon>
        <taxon>Pezizomycotina</taxon>
        <taxon>Dothideomycetes</taxon>
        <taxon>Pleosporomycetidae</taxon>
        <taxon>Pleosporales</taxon>
        <taxon>Diademaceae</taxon>
        <taxon>Clathrospora</taxon>
    </lineage>
</organism>
<dbReference type="InterPro" id="IPR016166">
    <property type="entry name" value="FAD-bd_PCMH"/>
</dbReference>
<dbReference type="PANTHER" id="PTHR13878">
    <property type="entry name" value="GULONOLACTONE OXIDASE"/>
    <property type="match status" value="1"/>
</dbReference>
<dbReference type="GO" id="GO:0016491">
    <property type="term" value="F:oxidoreductase activity"/>
    <property type="evidence" value="ECO:0007669"/>
    <property type="project" value="UniProtKB-KW"/>
</dbReference>
<dbReference type="PROSITE" id="PS51387">
    <property type="entry name" value="FAD_PCMH"/>
    <property type="match status" value="1"/>
</dbReference>
<evidence type="ECO:0000256" key="2">
    <source>
        <dbReference type="ARBA" id="ARBA00023002"/>
    </source>
</evidence>
<dbReference type="Gene3D" id="3.40.462.20">
    <property type="match status" value="1"/>
</dbReference>
<dbReference type="GO" id="GO:0071949">
    <property type="term" value="F:FAD binding"/>
    <property type="evidence" value="ECO:0007669"/>
    <property type="project" value="InterPro"/>
</dbReference>
<dbReference type="OrthoDB" id="9983560at2759"/>
<dbReference type="InterPro" id="IPR016169">
    <property type="entry name" value="FAD-bd_PCMH_sub2"/>
</dbReference>
<dbReference type="InterPro" id="IPR012951">
    <property type="entry name" value="BBE"/>
</dbReference>
<dbReference type="InterPro" id="IPR050432">
    <property type="entry name" value="FAD-linked_Oxidoreductases_BP"/>
</dbReference>
<evidence type="ECO:0000256" key="1">
    <source>
        <dbReference type="ARBA" id="ARBA00005466"/>
    </source>
</evidence>
<accession>A0A6A5SCH2</accession>
<dbReference type="InterPro" id="IPR036318">
    <property type="entry name" value="FAD-bd_PCMH-like_sf"/>
</dbReference>
<dbReference type="Pfam" id="PF01565">
    <property type="entry name" value="FAD_binding_4"/>
    <property type="match status" value="1"/>
</dbReference>
<feature type="chain" id="PRO_5025429422" evidence="3">
    <location>
        <begin position="20"/>
        <end position="582"/>
    </location>
</feature>
<evidence type="ECO:0000256" key="3">
    <source>
        <dbReference type="SAM" id="SignalP"/>
    </source>
</evidence>
<evidence type="ECO:0000313" key="5">
    <source>
        <dbReference type="EMBL" id="KAF1935137.1"/>
    </source>
</evidence>
<keyword evidence="2" id="KW-0560">Oxidoreductase</keyword>
<dbReference type="AlphaFoldDB" id="A0A6A5SCH2"/>
<evidence type="ECO:0000313" key="6">
    <source>
        <dbReference type="Proteomes" id="UP000800038"/>
    </source>
</evidence>
<dbReference type="Proteomes" id="UP000800038">
    <property type="component" value="Unassembled WGS sequence"/>
</dbReference>
<dbReference type="SUPFAM" id="SSF56176">
    <property type="entry name" value="FAD-binding/transporter-associated domain-like"/>
    <property type="match status" value="1"/>
</dbReference>
<dbReference type="InterPro" id="IPR006094">
    <property type="entry name" value="Oxid_FAD_bind_N"/>
</dbReference>
<sequence length="582" mass="64058">MSWPKFRVALPFFLSITIAVPLSQPDLTSLNQTCQGRLYAATPLSRPCFAKIDGSPATLQQTQCSDVRTHYTSAEYRTDHYSGFMHDYNEICASSADAMTAQCLLDPTNSASMTDFNNSSCGQGSISRHYIEISSPDDVKSAFAYARNTGQTLSIKNSGHDYGSRSSLKGSLALWTRRLQNIEYKADFMPEGCKSRNNTFAAMTVGAGVNFNQAYEFANQNNVTFVGGSSPTVGASGGFTMTGGHGLLTSQFGLGIDRVLQYKVVTPDGVYRTANMCQNQDLYWALRGGGGGTFGVVMESTSKVEPRLDLIFSFIQLPVNVTDYTQFVGILMKYAPGWARQGWGGPNGLGYMSMVNPFLSLTEAQKSMEPLTVYVSSVGGTIIIEQHSSFLSVYSQYVQPTANLDIPAASFATNRFVPSSYMESEDGKERIQEVLLKLESAGFAPTIFQTTPAYYQSKGLYREGETSATPAWRDSVWMVTGNTKWAWNSTIAEKRATVQKIKNITKELETFAPDSGAYISEADPWTGDWQDAWWGKANYAKLLQLKQRYDPSGLLSCWRCVGWKESLSGKGERFECMGGLDQ</sequence>
<keyword evidence="6" id="KW-1185">Reference proteome</keyword>
<gene>
    <name evidence="5" type="ORF">EJ02DRAFT_486781</name>
</gene>